<keyword evidence="1" id="KW-0472">Membrane</keyword>
<evidence type="ECO:0008006" key="4">
    <source>
        <dbReference type="Google" id="ProtNLM"/>
    </source>
</evidence>
<feature type="transmembrane region" description="Helical" evidence="1">
    <location>
        <begin position="71"/>
        <end position="94"/>
    </location>
</feature>
<protein>
    <recommendedName>
        <fullName evidence="4">Tetraspanin</fullName>
    </recommendedName>
</protein>
<keyword evidence="1" id="KW-0812">Transmembrane</keyword>
<accession>A0AB34IXM5</accession>
<keyword evidence="1" id="KW-1133">Transmembrane helix</keyword>
<reference evidence="2 3" key="1">
    <citation type="journal article" date="2024" name="Science">
        <title>Giant polyketide synthase enzymes in the biosynthesis of giant marine polyether toxins.</title>
        <authorList>
            <person name="Fallon T.R."/>
            <person name="Shende V.V."/>
            <person name="Wierzbicki I.H."/>
            <person name="Pendleton A.L."/>
            <person name="Watervoot N.F."/>
            <person name="Auber R.P."/>
            <person name="Gonzalez D.J."/>
            <person name="Wisecaver J.H."/>
            <person name="Moore B.S."/>
        </authorList>
    </citation>
    <scope>NUCLEOTIDE SEQUENCE [LARGE SCALE GENOMIC DNA]</scope>
    <source>
        <strain evidence="2 3">12B1</strain>
    </source>
</reference>
<dbReference type="EMBL" id="JBGBPQ010000016">
    <property type="protein sequence ID" value="KAL1508319.1"/>
    <property type="molecule type" value="Genomic_DNA"/>
</dbReference>
<evidence type="ECO:0000256" key="1">
    <source>
        <dbReference type="SAM" id="Phobius"/>
    </source>
</evidence>
<organism evidence="2 3">
    <name type="scientific">Prymnesium parvum</name>
    <name type="common">Toxic golden alga</name>
    <dbReference type="NCBI Taxonomy" id="97485"/>
    <lineage>
        <taxon>Eukaryota</taxon>
        <taxon>Haptista</taxon>
        <taxon>Haptophyta</taxon>
        <taxon>Prymnesiophyceae</taxon>
        <taxon>Prymnesiales</taxon>
        <taxon>Prymnesiaceae</taxon>
        <taxon>Prymnesium</taxon>
    </lineage>
</organism>
<gene>
    <name evidence="2" type="ORF">AB1Y20_004429</name>
</gene>
<comment type="caution">
    <text evidence="2">The sequence shown here is derived from an EMBL/GenBank/DDBJ whole genome shotgun (WGS) entry which is preliminary data.</text>
</comment>
<dbReference type="Proteomes" id="UP001515480">
    <property type="component" value="Unassembled WGS sequence"/>
</dbReference>
<evidence type="ECO:0000313" key="3">
    <source>
        <dbReference type="Proteomes" id="UP001515480"/>
    </source>
</evidence>
<feature type="transmembrane region" description="Helical" evidence="1">
    <location>
        <begin position="29"/>
        <end position="51"/>
    </location>
</feature>
<dbReference type="AlphaFoldDB" id="A0AB34IXM5"/>
<keyword evidence="3" id="KW-1185">Reference proteome</keyword>
<evidence type="ECO:0000313" key="2">
    <source>
        <dbReference type="EMBL" id="KAL1508319.1"/>
    </source>
</evidence>
<proteinExistence type="predicted"/>
<feature type="transmembrane region" description="Helical" evidence="1">
    <location>
        <begin position="101"/>
        <end position="127"/>
    </location>
</feature>
<sequence length="443" mass="47372">MKCRLSCCGSWYCLLDLPARVLLRCTAKLFVLTFSSLMLLIAVPTIIAGIVSLHHESFAARIVPPVAADLLLATGLLLALSACCGFGAAACAVTRRRCTRCLLCVLMAFTLASLLLSLLGAASALAYAQLADVARTSGFGDVADASAWVETSFYAAIERAFLAAWDECRPQAYLTAAVRAACASLRPHAACARLPAGFLGLACARRPAAFELDVTFALPSLPHAPLRAAAEVAWWFNWACMPNASEALQLVRAAGRTDVYSSWDVPTAEPLSPSLNASFQRCFSSSWWAHNSSSVLPPEVVPLRDAYPNGSTSLAPEDIDLFGALDDGRRGTVVGIDPKTAFCFCAIRGTESSLYQYMRNEAALQSTAVVLCAVFASLTLLSECYLCFGLRRAPPPRSSEEREMLVQSTMLVPKEMEGSEAANQRIGALSAWPGTSVRHEAAV</sequence>
<name>A0AB34IXM5_PRYPA</name>